<organism evidence="3">
    <name type="scientific">Rhizopus microsporus var. microsporus</name>
    <dbReference type="NCBI Taxonomy" id="86635"/>
    <lineage>
        <taxon>Eukaryota</taxon>
        <taxon>Fungi</taxon>
        <taxon>Fungi incertae sedis</taxon>
        <taxon>Mucoromycota</taxon>
        <taxon>Mucoromycotina</taxon>
        <taxon>Mucoromycetes</taxon>
        <taxon>Mucorales</taxon>
        <taxon>Mucorineae</taxon>
        <taxon>Rhizopodaceae</taxon>
        <taxon>Rhizopus</taxon>
    </lineage>
</organism>
<dbReference type="AlphaFoldDB" id="A0A1X0RI82"/>
<feature type="transmembrane region" description="Helical" evidence="2">
    <location>
        <begin position="171"/>
        <end position="190"/>
    </location>
</feature>
<evidence type="ECO:0000313" key="3">
    <source>
        <dbReference type="EMBL" id="ORE11588.1"/>
    </source>
</evidence>
<evidence type="ECO:0000256" key="1">
    <source>
        <dbReference type="SAM" id="MobiDB-lite"/>
    </source>
</evidence>
<name>A0A1X0RI82_RHIZD</name>
<keyword evidence="2" id="KW-0812">Transmembrane</keyword>
<evidence type="ECO:0000256" key="2">
    <source>
        <dbReference type="SAM" id="Phobius"/>
    </source>
</evidence>
<feature type="compositionally biased region" description="Polar residues" evidence="1">
    <location>
        <begin position="24"/>
        <end position="36"/>
    </location>
</feature>
<proteinExistence type="predicted"/>
<dbReference type="EMBL" id="KV921856">
    <property type="protein sequence ID" value="ORE11588.1"/>
    <property type="molecule type" value="Genomic_DNA"/>
</dbReference>
<reference evidence="3" key="1">
    <citation type="journal article" date="2016" name="Proc. Natl. Acad. Sci. U.S.A.">
        <title>Lipid metabolic changes in an early divergent fungus govern the establishment of a mutualistic symbiosis with endobacteria.</title>
        <authorList>
            <person name="Lastovetsky O.A."/>
            <person name="Gaspar M.L."/>
            <person name="Mondo S.J."/>
            <person name="LaButti K.M."/>
            <person name="Sandor L."/>
            <person name="Grigoriev I.V."/>
            <person name="Henry S.A."/>
            <person name="Pawlowska T.E."/>
        </authorList>
    </citation>
    <scope>NUCLEOTIDE SEQUENCE [LARGE SCALE GENOMIC DNA]</scope>
    <source>
        <strain evidence="3">ATCC 52814</strain>
    </source>
</reference>
<dbReference type="VEuPathDB" id="FungiDB:BCV72DRAFT_300879"/>
<protein>
    <submittedName>
        <fullName evidence="3">Uncharacterized protein</fullName>
    </submittedName>
</protein>
<accession>A0A1X0RI82</accession>
<dbReference type="Proteomes" id="UP000242414">
    <property type="component" value="Unassembled WGS sequence"/>
</dbReference>
<feature type="region of interest" description="Disordered" evidence="1">
    <location>
        <begin position="1"/>
        <end position="71"/>
    </location>
</feature>
<gene>
    <name evidence="3" type="ORF">BCV72DRAFT_300879</name>
</gene>
<sequence length="344" mass="39516">MRDPYRTTRKQDDSAKYEHDDFNSRSPSESSMTRLSTAPKPVYQEDYDYYQQQDPYAPNRQKKKKKKTNMEHYYDSEKRANSYLPYSHHKRDPYDPVEPIYLDEELPSFNSPGHRGPVGSILQDNIAMEMVEQDDLHNSTPHKNINSTIQPLTPTKKKRWWTRLGISGRKLVFIAFAFVVVIVIVWYFVWPRTPTLQYQGAAYDGPKQNTTDNTIIANWKVNFTVLNNDNWIPTNIENFAVTVIDASTGVQFGHGNSGHLMLSPRSIDQVITIPIQINYTSSGPNDNTFQDLYSACVVKVSDPNSTNQSLNIKFRIVYYIAGIVWHTIATVAPTTNYFQCPNAN</sequence>
<feature type="compositionally biased region" description="Basic and acidic residues" evidence="1">
    <location>
        <begin position="1"/>
        <end position="23"/>
    </location>
</feature>
<keyword evidence="2" id="KW-1133">Transmembrane helix</keyword>
<keyword evidence="2" id="KW-0472">Membrane</keyword>
<dbReference type="OrthoDB" id="20273at2759"/>